<reference evidence="1 2" key="1">
    <citation type="journal article" date="2022" name="G3 (Bethesda)">
        <title>Whole-genome sequence and methylome profiling of the almond [Prunus dulcis (Mill.) D.A. Webb] cultivar 'Nonpareil'.</title>
        <authorList>
            <person name="D'Amico-Willman K.M."/>
            <person name="Ouma W.Z."/>
            <person name="Meulia T."/>
            <person name="Sideli G.M."/>
            <person name="Gradziel T.M."/>
            <person name="Fresnedo-Ramirez J."/>
        </authorList>
    </citation>
    <scope>NUCLEOTIDE SEQUENCE [LARGE SCALE GENOMIC DNA]</scope>
    <source>
        <strain evidence="1">Clone GOH B32 T37-40</strain>
    </source>
</reference>
<comment type="caution">
    <text evidence="1">The sequence shown here is derived from an EMBL/GenBank/DDBJ whole genome shotgun (WGS) entry which is preliminary data.</text>
</comment>
<dbReference type="EMBL" id="JAJFAZ020000004">
    <property type="protein sequence ID" value="KAI5334235.1"/>
    <property type="molecule type" value="Genomic_DNA"/>
</dbReference>
<evidence type="ECO:0008006" key="3">
    <source>
        <dbReference type="Google" id="ProtNLM"/>
    </source>
</evidence>
<evidence type="ECO:0000313" key="1">
    <source>
        <dbReference type="EMBL" id="KAI5334235.1"/>
    </source>
</evidence>
<name>A0AAD4VZP6_PRUDU</name>
<gene>
    <name evidence="1" type="ORF">L3X38_024368</name>
</gene>
<dbReference type="AlphaFoldDB" id="A0AAD4VZP6"/>
<evidence type="ECO:0000313" key="2">
    <source>
        <dbReference type="Proteomes" id="UP001054821"/>
    </source>
</evidence>
<proteinExistence type="predicted"/>
<keyword evidence="2" id="KW-1185">Reference proteome</keyword>
<dbReference type="PANTHER" id="PTHR33116:SF86">
    <property type="entry name" value="REVERSE TRANSCRIPTASE DOMAIN-CONTAINING PROTEIN"/>
    <property type="match status" value="1"/>
</dbReference>
<sequence>MVLKLDMSKAYDKVEWNFLECMMKKLGFNNGWVDLIMDCISTISFSMKVRGTYEKASSQPSNFGKSAVSFSPKTDLVIMYLISSELGVRIVDFHTRYLGLPPVTGRSKNRFFNYVRNMLWNKLHMWNAKLLSTTGKEILIKAVAQALPTYTMGCFNCQKVYVRNYQRWLQDFGGGSQGNRVYIGRVGEICVSQNA</sequence>
<protein>
    <recommendedName>
        <fullName evidence="3">Reverse transcriptase</fullName>
    </recommendedName>
</protein>
<accession>A0AAD4VZP6</accession>
<dbReference type="Proteomes" id="UP001054821">
    <property type="component" value="Chromosome 4"/>
</dbReference>
<dbReference type="PANTHER" id="PTHR33116">
    <property type="entry name" value="REVERSE TRANSCRIPTASE ZINC-BINDING DOMAIN-CONTAINING PROTEIN-RELATED-RELATED"/>
    <property type="match status" value="1"/>
</dbReference>
<organism evidence="1 2">
    <name type="scientific">Prunus dulcis</name>
    <name type="common">Almond</name>
    <name type="synonym">Amygdalus dulcis</name>
    <dbReference type="NCBI Taxonomy" id="3755"/>
    <lineage>
        <taxon>Eukaryota</taxon>
        <taxon>Viridiplantae</taxon>
        <taxon>Streptophyta</taxon>
        <taxon>Embryophyta</taxon>
        <taxon>Tracheophyta</taxon>
        <taxon>Spermatophyta</taxon>
        <taxon>Magnoliopsida</taxon>
        <taxon>eudicotyledons</taxon>
        <taxon>Gunneridae</taxon>
        <taxon>Pentapetalae</taxon>
        <taxon>rosids</taxon>
        <taxon>fabids</taxon>
        <taxon>Rosales</taxon>
        <taxon>Rosaceae</taxon>
        <taxon>Amygdaloideae</taxon>
        <taxon>Amygdaleae</taxon>
        <taxon>Prunus</taxon>
    </lineage>
</organism>